<keyword evidence="4" id="KW-0472">Membrane</keyword>
<keyword evidence="3 4" id="KW-0460">Magnesium</keyword>
<feature type="binding site" evidence="4">
    <location>
        <position position="214"/>
    </location>
    <ligand>
        <name>Mg(2+)</name>
        <dbReference type="ChEBI" id="CHEBI:18420"/>
        <label>2</label>
    </ligand>
</feature>
<dbReference type="HAMAP" id="MF_02095">
    <property type="entry name" value="CysQ"/>
    <property type="match status" value="1"/>
</dbReference>
<accession>A0A5D4UBT9</accession>
<dbReference type="Gene3D" id="3.30.540.10">
    <property type="entry name" value="Fructose-1,6-Bisphosphatase, subunit A, domain 1"/>
    <property type="match status" value="1"/>
</dbReference>
<gene>
    <name evidence="4 6" type="primary">cysQ</name>
    <name evidence="6" type="ORF">FZC85_15990</name>
</gene>
<comment type="similarity">
    <text evidence="4">Belongs to the inositol monophosphatase superfamily. CysQ family.</text>
</comment>
<feature type="binding site" evidence="4">
    <location>
        <position position="61"/>
    </location>
    <ligand>
        <name>Mg(2+)</name>
        <dbReference type="ChEBI" id="CHEBI:18420"/>
        <label>1</label>
    </ligand>
</feature>
<dbReference type="GO" id="GO:0005886">
    <property type="term" value="C:plasma membrane"/>
    <property type="evidence" value="ECO:0007669"/>
    <property type="project" value="UniProtKB-SubCell"/>
</dbReference>
<dbReference type="EMBL" id="VTEZ01000004">
    <property type="protein sequence ID" value="TYS84915.1"/>
    <property type="molecule type" value="Genomic_DNA"/>
</dbReference>
<feature type="binding site" evidence="5">
    <location>
        <position position="81"/>
    </location>
    <ligand>
        <name>Mg(2+)</name>
        <dbReference type="ChEBI" id="CHEBI:18420"/>
        <label>1</label>
        <note>catalytic</note>
    </ligand>
</feature>
<comment type="caution">
    <text evidence="6">The sequence shown here is derived from an EMBL/GenBank/DDBJ whole genome shotgun (WGS) entry which is preliminary data.</text>
</comment>
<name>A0A5D4UBT9_9BACI</name>
<evidence type="ECO:0000256" key="4">
    <source>
        <dbReference type="HAMAP-Rule" id="MF_02095"/>
    </source>
</evidence>
<evidence type="ECO:0000256" key="2">
    <source>
        <dbReference type="ARBA" id="ARBA00022723"/>
    </source>
</evidence>
<dbReference type="RefSeq" id="WP_148969338.1">
    <property type="nucleotide sequence ID" value="NZ_JBNIKW010000003.1"/>
</dbReference>
<dbReference type="CDD" id="cd01638">
    <property type="entry name" value="CysQ"/>
    <property type="match status" value="1"/>
</dbReference>
<dbReference type="Proteomes" id="UP000324269">
    <property type="component" value="Unassembled WGS sequence"/>
</dbReference>
<evidence type="ECO:0000313" key="6">
    <source>
        <dbReference type="EMBL" id="TYS84915.1"/>
    </source>
</evidence>
<dbReference type="Pfam" id="PF00459">
    <property type="entry name" value="Inositol_P"/>
    <property type="match status" value="1"/>
</dbReference>
<dbReference type="GO" id="GO:0000103">
    <property type="term" value="P:sulfate assimilation"/>
    <property type="evidence" value="ECO:0007669"/>
    <property type="project" value="TreeGrafter"/>
</dbReference>
<comment type="catalytic activity">
    <reaction evidence="1 4">
        <text>adenosine 3',5'-bisphosphate + H2O = AMP + phosphate</text>
        <dbReference type="Rhea" id="RHEA:10040"/>
        <dbReference type="ChEBI" id="CHEBI:15377"/>
        <dbReference type="ChEBI" id="CHEBI:43474"/>
        <dbReference type="ChEBI" id="CHEBI:58343"/>
        <dbReference type="ChEBI" id="CHEBI:456215"/>
        <dbReference type="EC" id="3.1.3.7"/>
    </reaction>
</comment>
<dbReference type="OrthoDB" id="9772456at2"/>
<dbReference type="AlphaFoldDB" id="A0A5D4UBT9"/>
<feature type="binding site" evidence="4">
    <location>
        <position position="61"/>
    </location>
    <ligand>
        <name>substrate</name>
    </ligand>
</feature>
<dbReference type="GO" id="GO:0000287">
    <property type="term" value="F:magnesium ion binding"/>
    <property type="evidence" value="ECO:0007669"/>
    <property type="project" value="UniProtKB-UniRule"/>
</dbReference>
<evidence type="ECO:0000256" key="3">
    <source>
        <dbReference type="ARBA" id="ARBA00022842"/>
    </source>
</evidence>
<feature type="binding site" evidence="5">
    <location>
        <position position="83"/>
    </location>
    <ligand>
        <name>Mg(2+)</name>
        <dbReference type="ChEBI" id="CHEBI:18420"/>
        <label>1</label>
        <note>catalytic</note>
    </ligand>
</feature>
<feature type="binding site" evidence="4">
    <location>
        <begin position="83"/>
        <end position="86"/>
    </location>
    <ligand>
        <name>substrate</name>
    </ligand>
</feature>
<keyword evidence="4" id="KW-1003">Cell membrane</keyword>
<evidence type="ECO:0000256" key="5">
    <source>
        <dbReference type="PIRSR" id="PIRSR600760-2"/>
    </source>
</evidence>
<dbReference type="NCBIfam" id="TIGR01331">
    <property type="entry name" value="bisphos_cysQ"/>
    <property type="match status" value="1"/>
</dbReference>
<proteinExistence type="inferred from homology"/>
<dbReference type="InterPro" id="IPR020583">
    <property type="entry name" value="Inositol_monoP_metal-BS"/>
</dbReference>
<feature type="binding site" evidence="4">
    <location>
        <position position="84"/>
    </location>
    <ligand>
        <name>Mg(2+)</name>
        <dbReference type="ChEBI" id="CHEBI:18420"/>
        <label>2</label>
    </ligand>
</feature>
<dbReference type="GO" id="GO:0050427">
    <property type="term" value="P:3'-phosphoadenosine 5'-phosphosulfate metabolic process"/>
    <property type="evidence" value="ECO:0007669"/>
    <property type="project" value="TreeGrafter"/>
</dbReference>
<feature type="binding site" evidence="5">
    <location>
        <position position="214"/>
    </location>
    <ligand>
        <name>Mg(2+)</name>
        <dbReference type="ChEBI" id="CHEBI:18420"/>
        <label>1</label>
        <note>catalytic</note>
    </ligand>
</feature>
<feature type="binding site" evidence="4">
    <location>
        <position position="81"/>
    </location>
    <ligand>
        <name>Mg(2+)</name>
        <dbReference type="ChEBI" id="CHEBI:18420"/>
        <label>2</label>
    </ligand>
</feature>
<comment type="cofactor">
    <cofactor evidence="4 5">
        <name>Mg(2+)</name>
        <dbReference type="ChEBI" id="CHEBI:18420"/>
    </cofactor>
</comment>
<comment type="subcellular location">
    <subcellularLocation>
        <location evidence="4">Cell membrane</location>
        <topology evidence="4">Peripheral membrane protein</topology>
        <orientation evidence="4">Cytoplasmic side</orientation>
    </subcellularLocation>
</comment>
<dbReference type="InterPro" id="IPR006240">
    <property type="entry name" value="CysQ"/>
</dbReference>
<dbReference type="Gene3D" id="3.40.190.80">
    <property type="match status" value="1"/>
</dbReference>
<organism evidence="6 7">
    <name type="scientific">Rossellomorea aquimaris</name>
    <dbReference type="NCBI Taxonomy" id="189382"/>
    <lineage>
        <taxon>Bacteria</taxon>
        <taxon>Bacillati</taxon>
        <taxon>Bacillota</taxon>
        <taxon>Bacilli</taxon>
        <taxon>Bacillales</taxon>
        <taxon>Bacillaceae</taxon>
        <taxon>Rossellomorea</taxon>
    </lineage>
</organism>
<dbReference type="InterPro" id="IPR000760">
    <property type="entry name" value="Inositol_monophosphatase-like"/>
</dbReference>
<keyword evidence="4 6" id="KW-0378">Hydrolase</keyword>
<feature type="binding site" evidence="4">
    <location>
        <position position="214"/>
    </location>
    <ligand>
        <name>substrate</name>
    </ligand>
</feature>
<feature type="binding site" evidence="5">
    <location>
        <position position="61"/>
    </location>
    <ligand>
        <name>Mg(2+)</name>
        <dbReference type="ChEBI" id="CHEBI:18420"/>
        <label>1</label>
        <note>catalytic</note>
    </ligand>
</feature>
<dbReference type="EC" id="3.1.3.7" evidence="4"/>
<dbReference type="GO" id="GO:0008441">
    <property type="term" value="F:3'(2'),5'-bisphosphate nucleotidase activity"/>
    <property type="evidence" value="ECO:0007669"/>
    <property type="project" value="UniProtKB-UniRule"/>
</dbReference>
<feature type="binding site" evidence="4">
    <location>
        <position position="83"/>
    </location>
    <ligand>
        <name>Mg(2+)</name>
        <dbReference type="ChEBI" id="CHEBI:18420"/>
        <label>1</label>
    </ligand>
</feature>
<dbReference type="SUPFAM" id="SSF56655">
    <property type="entry name" value="Carbohydrate phosphatase"/>
    <property type="match status" value="1"/>
</dbReference>
<dbReference type="PANTHER" id="PTHR43028:SF5">
    <property type="entry name" value="3'(2'),5'-BISPHOSPHATE NUCLEOTIDASE 1"/>
    <property type="match status" value="1"/>
</dbReference>
<feature type="binding site" evidence="4">
    <location>
        <position position="81"/>
    </location>
    <ligand>
        <name>Mg(2+)</name>
        <dbReference type="ChEBI" id="CHEBI:18420"/>
        <label>1</label>
    </ligand>
</feature>
<protein>
    <recommendedName>
        <fullName evidence="4">3'(2'),5'-bisphosphate nucleotidase CysQ</fullName>
        <ecNumber evidence="4">3.1.3.7</ecNumber>
    </recommendedName>
    <alternativeName>
        <fullName evidence="4">3'(2'),5-bisphosphonucleoside 3'(2')-phosphohydrolase</fullName>
    </alternativeName>
    <alternativeName>
        <fullName evidence="4">3'-phosphoadenosine 5'-phosphate phosphatase</fullName>
        <shortName evidence="4">PAP phosphatase</shortName>
    </alternativeName>
</protein>
<evidence type="ECO:0000256" key="1">
    <source>
        <dbReference type="ARBA" id="ARBA00001625"/>
    </source>
</evidence>
<comment type="function">
    <text evidence="4">Converts adenosine-3',5'-bisphosphate (PAP) to AMP.</text>
</comment>
<feature type="binding site" evidence="5">
    <location>
        <position position="84"/>
    </location>
    <ligand>
        <name>Mg(2+)</name>
        <dbReference type="ChEBI" id="CHEBI:18420"/>
        <label>1</label>
        <note>catalytic</note>
    </ligand>
</feature>
<sequence>MKDIIEIAIQAGMRILEVYNDTYNIYQKADLSPLTLADQLSHEYIKSELCKLSAVIPVLSEEGDTIPFEERKNWSTFWMIDPLDGTKEFIKKNDEFTVNIALIKESRPVMGVIYAPALDILYFAEKNKGAFKIMCGGTSGDRKSTLINSSSSFGKKVLISKSHLSKATLDYVDLLQGKEGEIEFASIGSSLKFCMIAEGSAQYYPRLAPTMEWDTAAGQIIVEEANGQVLEYETGKPLVYNKEILINPSFICSIS</sequence>
<reference evidence="6 7" key="1">
    <citation type="submission" date="2019-08" db="EMBL/GenBank/DDBJ databases">
        <title>Bacillus genomes from the desert of Cuatro Cienegas, Coahuila.</title>
        <authorList>
            <person name="Olmedo-Alvarez G."/>
        </authorList>
    </citation>
    <scope>NUCLEOTIDE SEQUENCE [LARGE SCALE GENOMIC DNA]</scope>
    <source>
        <strain evidence="6 7">CH87b_3T</strain>
    </source>
</reference>
<keyword evidence="2 4" id="KW-0479">Metal-binding</keyword>
<evidence type="ECO:0000313" key="7">
    <source>
        <dbReference type="Proteomes" id="UP000324269"/>
    </source>
</evidence>
<dbReference type="PANTHER" id="PTHR43028">
    <property type="entry name" value="3'(2'),5'-BISPHOSPHATE NUCLEOTIDASE 1"/>
    <property type="match status" value="1"/>
</dbReference>
<dbReference type="InterPro" id="IPR050725">
    <property type="entry name" value="CysQ/Inositol_MonoPase"/>
</dbReference>
<dbReference type="PROSITE" id="PS00629">
    <property type="entry name" value="IMP_1"/>
    <property type="match status" value="1"/>
</dbReference>